<dbReference type="InParanoid" id="E0CU76"/>
<evidence type="ECO:0000313" key="2">
    <source>
        <dbReference type="EMBL" id="CBI22334.3"/>
    </source>
</evidence>
<feature type="transmembrane region" description="Helical" evidence="1">
    <location>
        <begin position="51"/>
        <end position="74"/>
    </location>
</feature>
<dbReference type="AlphaFoldDB" id="E0CU76"/>
<evidence type="ECO:0000313" key="3">
    <source>
        <dbReference type="Proteomes" id="UP000009183"/>
    </source>
</evidence>
<accession>E0CU76</accession>
<keyword evidence="3" id="KW-1185">Reference proteome</keyword>
<dbReference type="eggNOG" id="KOG2234">
    <property type="taxonomic scope" value="Eukaryota"/>
</dbReference>
<dbReference type="Proteomes" id="UP000009183">
    <property type="component" value="Chromosome 14"/>
</dbReference>
<proteinExistence type="predicted"/>
<keyword evidence="1" id="KW-0472">Membrane</keyword>
<dbReference type="EMBL" id="FN595241">
    <property type="protein sequence ID" value="CBI22334.3"/>
    <property type="molecule type" value="Genomic_DNA"/>
</dbReference>
<dbReference type="HOGENOM" id="CLU_1558028_0_0_1"/>
<gene>
    <name evidence="2" type="ordered locus">VIT_14s0036g01240</name>
</gene>
<dbReference type="PaxDb" id="29760-VIT_14s0036g01240.t01"/>
<evidence type="ECO:0000256" key="1">
    <source>
        <dbReference type="SAM" id="Phobius"/>
    </source>
</evidence>
<protein>
    <submittedName>
        <fullName evidence="2">Uncharacterized protein</fullName>
    </submittedName>
</protein>
<feature type="transmembrane region" description="Helical" evidence="1">
    <location>
        <begin position="86"/>
        <end position="106"/>
    </location>
</feature>
<organism evidence="2 3">
    <name type="scientific">Vitis vinifera</name>
    <name type="common">Grape</name>
    <dbReference type="NCBI Taxonomy" id="29760"/>
    <lineage>
        <taxon>Eukaryota</taxon>
        <taxon>Viridiplantae</taxon>
        <taxon>Streptophyta</taxon>
        <taxon>Embryophyta</taxon>
        <taxon>Tracheophyta</taxon>
        <taxon>Spermatophyta</taxon>
        <taxon>Magnoliopsida</taxon>
        <taxon>eudicotyledons</taxon>
        <taxon>Gunneridae</taxon>
        <taxon>Pentapetalae</taxon>
        <taxon>rosids</taxon>
        <taxon>Vitales</taxon>
        <taxon>Vitaceae</taxon>
        <taxon>Viteae</taxon>
        <taxon>Vitis</taxon>
    </lineage>
</organism>
<name>E0CU76_VITVI</name>
<sequence length="172" mass="19550">MTCGRRKKELMFTDKSDLERNFEHKCICDMDNINCRRKYDRHKSDLSSKSCALNIFLVVGNCILVGLQPILVYMSKVDGSFKFSPITFNLLTEATKVLFAIIMTLFQARCQKVGEKSLLSISTFVGALFQSCNYKDVEQSKGSGHYCFVKDNYETTLFHNSVGNSCLVAHRN</sequence>
<keyword evidence="1" id="KW-1133">Transmembrane helix</keyword>
<keyword evidence="1" id="KW-0812">Transmembrane</keyword>
<reference evidence="3" key="1">
    <citation type="journal article" date="2007" name="Nature">
        <title>The grapevine genome sequence suggests ancestral hexaploidization in major angiosperm phyla.</title>
        <authorList>
            <consortium name="The French-Italian Public Consortium for Grapevine Genome Characterization."/>
            <person name="Jaillon O."/>
            <person name="Aury J.-M."/>
            <person name="Noel B."/>
            <person name="Policriti A."/>
            <person name="Clepet C."/>
            <person name="Casagrande A."/>
            <person name="Choisne N."/>
            <person name="Aubourg S."/>
            <person name="Vitulo N."/>
            <person name="Jubin C."/>
            <person name="Vezzi A."/>
            <person name="Legeai F."/>
            <person name="Hugueney P."/>
            <person name="Dasilva C."/>
            <person name="Horner D."/>
            <person name="Mica E."/>
            <person name="Jublot D."/>
            <person name="Poulain J."/>
            <person name="Bruyere C."/>
            <person name="Billault A."/>
            <person name="Segurens B."/>
            <person name="Gouyvenoux M."/>
            <person name="Ugarte E."/>
            <person name="Cattonaro F."/>
            <person name="Anthouard V."/>
            <person name="Vico V."/>
            <person name="Del Fabbro C."/>
            <person name="Alaux M."/>
            <person name="Di Gaspero G."/>
            <person name="Dumas V."/>
            <person name="Felice N."/>
            <person name="Paillard S."/>
            <person name="Juman I."/>
            <person name="Moroldo M."/>
            <person name="Scalabrin S."/>
            <person name="Canaguier A."/>
            <person name="Le Clainche I."/>
            <person name="Malacrida G."/>
            <person name="Durand E."/>
            <person name="Pesole G."/>
            <person name="Laucou V."/>
            <person name="Chatelet P."/>
            <person name="Merdinoglu D."/>
            <person name="Delledonne M."/>
            <person name="Pezzotti M."/>
            <person name="Lecharny A."/>
            <person name="Scarpelli C."/>
            <person name="Artiguenave F."/>
            <person name="Pe M.E."/>
            <person name="Valle G."/>
            <person name="Morgante M."/>
            <person name="Caboche M."/>
            <person name="Adam-Blondon A.-F."/>
            <person name="Weissenbach J."/>
            <person name="Quetier F."/>
            <person name="Wincker P."/>
        </authorList>
    </citation>
    <scope>NUCLEOTIDE SEQUENCE [LARGE SCALE GENOMIC DNA]</scope>
    <source>
        <strain evidence="3">cv. Pinot noir / PN40024</strain>
    </source>
</reference>